<dbReference type="PANTHER" id="PTHR10426:SF86">
    <property type="entry name" value="PROTEIN STRICTOSIDINE SYNTHASE-LIKE 10-LIKE"/>
    <property type="match status" value="1"/>
</dbReference>
<keyword evidence="1" id="KW-1133">Transmembrane helix</keyword>
<dbReference type="Proteomes" id="UP000288805">
    <property type="component" value="Unassembled WGS sequence"/>
</dbReference>
<name>A0A438EUI6_VITVI</name>
<protein>
    <submittedName>
        <fullName evidence="2">Protein strictosidine synthase-like 10</fullName>
    </submittedName>
</protein>
<reference evidence="2 3" key="1">
    <citation type="journal article" date="2018" name="PLoS Genet.">
        <title>Population sequencing reveals clonal diversity and ancestral inbreeding in the grapevine cultivar Chardonnay.</title>
        <authorList>
            <person name="Roach M.J."/>
            <person name="Johnson D.L."/>
            <person name="Bohlmann J."/>
            <person name="van Vuuren H.J."/>
            <person name="Jones S.J."/>
            <person name="Pretorius I.S."/>
            <person name="Schmidt S.A."/>
            <person name="Borneman A.R."/>
        </authorList>
    </citation>
    <scope>NUCLEOTIDE SEQUENCE [LARGE SCALE GENOMIC DNA]</scope>
    <source>
        <strain evidence="3">cv. Chardonnay</strain>
        <tissue evidence="2">Leaf</tissue>
    </source>
</reference>
<gene>
    <name evidence="2" type="primary">SSL10_12</name>
    <name evidence="2" type="ORF">CK203_094737</name>
</gene>
<sequence length="291" mass="32296">MTKSAFSSFLISFAVFPLIVMWVFPQLVSSVSRRQYNQLELPSGTYGPETLVFDCNGEGPYTGVSDGRILKWHGSEVGWKDFAVTSPLRYMLDFSTCDGLSDTSAEHVCGRPLGLKFNQATCDLYIADAYFGLLVVGRKGGLARQLATSAEGIHFYLRMPEFGIAMESGDNTGRLMRYDPKTKKVKGFKVLAGRARSQTRDVFAKLDGCPDNIERNPKGEFWVAQNPKFDSIGTPLQTNISALKLDEEGKVLRVLNEEFGSLSDVIEKDDCMWLGSVLQSHVGMILQFKLS</sequence>
<dbReference type="EMBL" id="QGNW01001183">
    <property type="protein sequence ID" value="RVW51353.1"/>
    <property type="molecule type" value="Genomic_DNA"/>
</dbReference>
<dbReference type="Gene3D" id="2.120.10.30">
    <property type="entry name" value="TolB, C-terminal domain"/>
    <property type="match status" value="2"/>
</dbReference>
<feature type="transmembrane region" description="Helical" evidence="1">
    <location>
        <begin position="6"/>
        <end position="24"/>
    </location>
</feature>
<dbReference type="PANTHER" id="PTHR10426">
    <property type="entry name" value="STRICTOSIDINE SYNTHASE-RELATED"/>
    <property type="match status" value="1"/>
</dbReference>
<evidence type="ECO:0000256" key="1">
    <source>
        <dbReference type="SAM" id="Phobius"/>
    </source>
</evidence>
<dbReference type="AlphaFoldDB" id="A0A438EUI6"/>
<evidence type="ECO:0000313" key="2">
    <source>
        <dbReference type="EMBL" id="RVW51353.1"/>
    </source>
</evidence>
<proteinExistence type="predicted"/>
<keyword evidence="1" id="KW-0472">Membrane</keyword>
<keyword evidence="1" id="KW-0812">Transmembrane</keyword>
<comment type="caution">
    <text evidence="2">The sequence shown here is derived from an EMBL/GenBank/DDBJ whole genome shotgun (WGS) entry which is preliminary data.</text>
</comment>
<dbReference type="SUPFAM" id="SSF63829">
    <property type="entry name" value="Calcium-dependent phosphotriesterase"/>
    <property type="match status" value="1"/>
</dbReference>
<dbReference type="InterPro" id="IPR011042">
    <property type="entry name" value="6-blade_b-propeller_TolB-like"/>
</dbReference>
<organism evidence="2 3">
    <name type="scientific">Vitis vinifera</name>
    <name type="common">Grape</name>
    <dbReference type="NCBI Taxonomy" id="29760"/>
    <lineage>
        <taxon>Eukaryota</taxon>
        <taxon>Viridiplantae</taxon>
        <taxon>Streptophyta</taxon>
        <taxon>Embryophyta</taxon>
        <taxon>Tracheophyta</taxon>
        <taxon>Spermatophyta</taxon>
        <taxon>Magnoliopsida</taxon>
        <taxon>eudicotyledons</taxon>
        <taxon>Gunneridae</taxon>
        <taxon>Pentapetalae</taxon>
        <taxon>rosids</taxon>
        <taxon>Vitales</taxon>
        <taxon>Vitaceae</taxon>
        <taxon>Viteae</taxon>
        <taxon>Vitis</taxon>
    </lineage>
</organism>
<accession>A0A438EUI6</accession>
<evidence type="ECO:0000313" key="3">
    <source>
        <dbReference type="Proteomes" id="UP000288805"/>
    </source>
</evidence>
<dbReference type="Pfam" id="PF20067">
    <property type="entry name" value="SSL_N"/>
    <property type="match status" value="1"/>
</dbReference>